<proteinExistence type="predicted"/>
<organism evidence="2 4">
    <name type="scientific">Acrasis kona</name>
    <dbReference type="NCBI Taxonomy" id="1008807"/>
    <lineage>
        <taxon>Eukaryota</taxon>
        <taxon>Discoba</taxon>
        <taxon>Heterolobosea</taxon>
        <taxon>Tetramitia</taxon>
        <taxon>Eutetramitia</taxon>
        <taxon>Acrasidae</taxon>
        <taxon>Acrasis</taxon>
    </lineage>
</organism>
<gene>
    <name evidence="2" type="ORF">AKO1_008498</name>
    <name evidence="3" type="ORF">AKO1_014643</name>
</gene>
<evidence type="ECO:0000313" key="4">
    <source>
        <dbReference type="Proteomes" id="UP001431209"/>
    </source>
</evidence>
<dbReference type="Proteomes" id="UP001431209">
    <property type="component" value="Unassembled WGS sequence"/>
</dbReference>
<evidence type="ECO:0000256" key="1">
    <source>
        <dbReference type="SAM" id="MobiDB-lite"/>
    </source>
</evidence>
<accession>A0AAW2YKQ3</accession>
<comment type="caution">
    <text evidence="2">The sequence shown here is derived from an EMBL/GenBank/DDBJ whole genome shotgun (WGS) entry which is preliminary data.</text>
</comment>
<reference evidence="2 4" key="1">
    <citation type="submission" date="2024-03" db="EMBL/GenBank/DDBJ databases">
        <title>The Acrasis kona genome and developmental transcriptomes reveal deep origins of eukaryotic multicellular pathways.</title>
        <authorList>
            <person name="Sheikh S."/>
            <person name="Fu C.-J."/>
            <person name="Brown M.W."/>
            <person name="Baldauf S.L."/>
        </authorList>
    </citation>
    <scope>NUCLEOTIDE SEQUENCE [LARGE SCALE GENOMIC DNA]</scope>
    <source>
        <strain evidence="2 4">ATCC MYA-3509</strain>
    </source>
</reference>
<dbReference type="AlphaFoldDB" id="A0AAW2YKQ3"/>
<protein>
    <submittedName>
        <fullName evidence="2">Uncharacterized protein</fullName>
    </submittedName>
</protein>
<keyword evidence="4" id="KW-1185">Reference proteome</keyword>
<sequence length="271" mass="31045">MISNTNNRLLSFLTRLLTSIQPEVFEKTPVQDDQVQPHILGLIRHLMSNKPYYGNEAAYRDPAALAIQGLSEDDMDQEEDVEDESEEEEVEERRSNHFTLMRNVVTSINNQSTCDLDLDQGFMQFVREGVIDNARFHTDVRTVQDNFLFHYKARTRGDQCSADERRYLEIIGRYPKLLNFYAYKHMVVIRAFGSNRGLVLNPFWAEPAIVKNKESLIADSMLMFDHNNTIIKRPRAPPPRPAQQPARTALVLRAPALGDIAALYPNGPPRS</sequence>
<evidence type="ECO:0000313" key="2">
    <source>
        <dbReference type="EMBL" id="KAL0477435.1"/>
    </source>
</evidence>
<feature type="compositionally biased region" description="Acidic residues" evidence="1">
    <location>
        <begin position="73"/>
        <end position="90"/>
    </location>
</feature>
<dbReference type="EMBL" id="JAOPGA020000950">
    <property type="protein sequence ID" value="KAL0483381.1"/>
    <property type="molecule type" value="Genomic_DNA"/>
</dbReference>
<name>A0AAW2YKQ3_9EUKA</name>
<dbReference type="EMBL" id="JAOPGA020000172">
    <property type="protein sequence ID" value="KAL0477435.1"/>
    <property type="molecule type" value="Genomic_DNA"/>
</dbReference>
<feature type="region of interest" description="Disordered" evidence="1">
    <location>
        <begin position="73"/>
        <end position="95"/>
    </location>
</feature>
<evidence type="ECO:0000313" key="3">
    <source>
        <dbReference type="EMBL" id="KAL0483381.1"/>
    </source>
</evidence>